<accession>A0A6A7AIT1</accession>
<gene>
    <name evidence="2" type="ORF">CC86DRAFT_401352</name>
</gene>
<organism evidence="2 3">
    <name type="scientific">Ophiobolus disseminans</name>
    <dbReference type="NCBI Taxonomy" id="1469910"/>
    <lineage>
        <taxon>Eukaryota</taxon>
        <taxon>Fungi</taxon>
        <taxon>Dikarya</taxon>
        <taxon>Ascomycota</taxon>
        <taxon>Pezizomycotina</taxon>
        <taxon>Dothideomycetes</taxon>
        <taxon>Pleosporomycetidae</taxon>
        <taxon>Pleosporales</taxon>
        <taxon>Pleosporineae</taxon>
        <taxon>Phaeosphaeriaceae</taxon>
        <taxon>Ophiobolus</taxon>
    </lineage>
</organism>
<reference evidence="2" key="1">
    <citation type="journal article" date="2020" name="Stud. Mycol.">
        <title>101 Dothideomycetes genomes: a test case for predicting lifestyles and emergence of pathogens.</title>
        <authorList>
            <person name="Haridas S."/>
            <person name="Albert R."/>
            <person name="Binder M."/>
            <person name="Bloem J."/>
            <person name="Labutti K."/>
            <person name="Salamov A."/>
            <person name="Andreopoulos B."/>
            <person name="Baker S."/>
            <person name="Barry K."/>
            <person name="Bills G."/>
            <person name="Bluhm B."/>
            <person name="Cannon C."/>
            <person name="Castanera R."/>
            <person name="Culley D."/>
            <person name="Daum C."/>
            <person name="Ezra D."/>
            <person name="Gonzalez J."/>
            <person name="Henrissat B."/>
            <person name="Kuo A."/>
            <person name="Liang C."/>
            <person name="Lipzen A."/>
            <person name="Lutzoni F."/>
            <person name="Magnuson J."/>
            <person name="Mondo S."/>
            <person name="Nolan M."/>
            <person name="Ohm R."/>
            <person name="Pangilinan J."/>
            <person name="Park H.-J."/>
            <person name="Ramirez L."/>
            <person name="Alfaro M."/>
            <person name="Sun H."/>
            <person name="Tritt A."/>
            <person name="Yoshinaga Y."/>
            <person name="Zwiers L.-H."/>
            <person name="Turgeon B."/>
            <person name="Goodwin S."/>
            <person name="Spatafora J."/>
            <person name="Crous P."/>
            <person name="Grigoriev I."/>
        </authorList>
    </citation>
    <scope>NUCLEOTIDE SEQUENCE</scope>
    <source>
        <strain evidence="2">CBS 113818</strain>
    </source>
</reference>
<sequence length="195" mass="21693">MASQTNTPSKVISPTNEDDSSNKTTIKQDIEQLTVATHHLSVASRIFENEPQKLDQLVMKQMTTTKALYNTLSTTSNRVDDLQTSRTSSKEGVTTLKNEIERAKFINPEVFATLMKAVDGDDGPEKVDQAEFRKRIGALTDKDDLVANQRNVLYYNAVGLFEVLTGVQPFLSDDIVGAIVSFQKHLDSLREDIEA</sequence>
<proteinExistence type="predicted"/>
<evidence type="ECO:0000313" key="2">
    <source>
        <dbReference type="EMBL" id="KAF2832587.1"/>
    </source>
</evidence>
<dbReference type="Proteomes" id="UP000799424">
    <property type="component" value="Unassembled WGS sequence"/>
</dbReference>
<evidence type="ECO:0000256" key="1">
    <source>
        <dbReference type="SAM" id="MobiDB-lite"/>
    </source>
</evidence>
<protein>
    <submittedName>
        <fullName evidence="2">Uncharacterized protein</fullName>
    </submittedName>
</protein>
<dbReference type="EMBL" id="MU006217">
    <property type="protein sequence ID" value="KAF2832587.1"/>
    <property type="molecule type" value="Genomic_DNA"/>
</dbReference>
<keyword evidence="3" id="KW-1185">Reference proteome</keyword>
<dbReference type="AlphaFoldDB" id="A0A6A7AIT1"/>
<name>A0A6A7AIT1_9PLEO</name>
<evidence type="ECO:0000313" key="3">
    <source>
        <dbReference type="Proteomes" id="UP000799424"/>
    </source>
</evidence>
<feature type="compositionally biased region" description="Polar residues" evidence="1">
    <location>
        <begin position="1"/>
        <end position="15"/>
    </location>
</feature>
<feature type="region of interest" description="Disordered" evidence="1">
    <location>
        <begin position="1"/>
        <end position="23"/>
    </location>
</feature>